<reference evidence="2" key="1">
    <citation type="journal article" date="2022" name="Mol. Ecol. Resour.">
        <title>The genomes of chicory, endive, great burdock and yacon provide insights into Asteraceae palaeo-polyploidization history and plant inulin production.</title>
        <authorList>
            <person name="Fan W."/>
            <person name="Wang S."/>
            <person name="Wang H."/>
            <person name="Wang A."/>
            <person name="Jiang F."/>
            <person name="Liu H."/>
            <person name="Zhao H."/>
            <person name="Xu D."/>
            <person name="Zhang Y."/>
        </authorList>
    </citation>
    <scope>NUCLEOTIDE SEQUENCE [LARGE SCALE GENOMIC DNA]</scope>
    <source>
        <strain evidence="2">cv. Punajuju</strain>
    </source>
</reference>
<comment type="caution">
    <text evidence="1">The sequence shown here is derived from an EMBL/GenBank/DDBJ whole genome shotgun (WGS) entry which is preliminary data.</text>
</comment>
<name>A0ACB9G6S8_CICIN</name>
<gene>
    <name evidence="1" type="ORF">L2E82_08300</name>
</gene>
<evidence type="ECO:0000313" key="1">
    <source>
        <dbReference type="EMBL" id="KAI3778911.1"/>
    </source>
</evidence>
<keyword evidence="2" id="KW-1185">Reference proteome</keyword>
<dbReference type="Proteomes" id="UP001055811">
    <property type="component" value="Linkage Group LG02"/>
</dbReference>
<reference evidence="1 2" key="2">
    <citation type="journal article" date="2022" name="Mol. Ecol. Resour.">
        <title>The genomes of chicory, endive, great burdock and yacon provide insights into Asteraceae paleo-polyploidization history and plant inulin production.</title>
        <authorList>
            <person name="Fan W."/>
            <person name="Wang S."/>
            <person name="Wang H."/>
            <person name="Wang A."/>
            <person name="Jiang F."/>
            <person name="Liu H."/>
            <person name="Zhao H."/>
            <person name="Xu D."/>
            <person name="Zhang Y."/>
        </authorList>
    </citation>
    <scope>NUCLEOTIDE SEQUENCE [LARGE SCALE GENOMIC DNA]</scope>
    <source>
        <strain evidence="2">cv. Punajuju</strain>
        <tissue evidence="1">Leaves</tissue>
    </source>
</reference>
<dbReference type="EMBL" id="CM042010">
    <property type="protein sequence ID" value="KAI3778911.1"/>
    <property type="molecule type" value="Genomic_DNA"/>
</dbReference>
<accession>A0ACB9G6S8</accession>
<proteinExistence type="predicted"/>
<organism evidence="1 2">
    <name type="scientific">Cichorium intybus</name>
    <name type="common">Chicory</name>
    <dbReference type="NCBI Taxonomy" id="13427"/>
    <lineage>
        <taxon>Eukaryota</taxon>
        <taxon>Viridiplantae</taxon>
        <taxon>Streptophyta</taxon>
        <taxon>Embryophyta</taxon>
        <taxon>Tracheophyta</taxon>
        <taxon>Spermatophyta</taxon>
        <taxon>Magnoliopsida</taxon>
        <taxon>eudicotyledons</taxon>
        <taxon>Gunneridae</taxon>
        <taxon>Pentapetalae</taxon>
        <taxon>asterids</taxon>
        <taxon>campanulids</taxon>
        <taxon>Asterales</taxon>
        <taxon>Asteraceae</taxon>
        <taxon>Cichorioideae</taxon>
        <taxon>Cichorieae</taxon>
        <taxon>Cichoriinae</taxon>
        <taxon>Cichorium</taxon>
    </lineage>
</organism>
<protein>
    <submittedName>
        <fullName evidence="1">Uncharacterized protein</fullName>
    </submittedName>
</protein>
<evidence type="ECO:0000313" key="2">
    <source>
        <dbReference type="Proteomes" id="UP001055811"/>
    </source>
</evidence>
<sequence length="93" mass="10861">MQVMQLQTCERRSPSLLWYWVVLVSLLLVSNFFFAMIPWYIGAFILLCAGYDDREKPGYVACVIAMQQEIKDLTNERDVPRTRLEEILRVAGM</sequence>